<reference evidence="1" key="1">
    <citation type="submission" date="2021-03" db="EMBL/GenBank/DDBJ databases">
        <title>Evolutionary priming and transition to the ectomycorrhizal habit in an iconic lineage of mushroom-forming fungi: is preadaptation a requirement?</title>
        <authorList>
            <consortium name="DOE Joint Genome Institute"/>
            <person name="Looney B.P."/>
            <person name="Miyauchi S."/>
            <person name="Morin E."/>
            <person name="Drula E."/>
            <person name="Courty P.E."/>
            <person name="Chicoki N."/>
            <person name="Fauchery L."/>
            <person name="Kohler A."/>
            <person name="Kuo A."/>
            <person name="LaButti K."/>
            <person name="Pangilinan J."/>
            <person name="Lipzen A."/>
            <person name="Riley R."/>
            <person name="Andreopoulos W."/>
            <person name="He G."/>
            <person name="Johnson J."/>
            <person name="Barry K.W."/>
            <person name="Grigoriev I.V."/>
            <person name="Nagy L."/>
            <person name="Hibbett D."/>
            <person name="Henrissat B."/>
            <person name="Matheny P.B."/>
            <person name="Labbe J."/>
            <person name="Martin A.F."/>
        </authorList>
    </citation>
    <scope>NUCLEOTIDE SEQUENCE</scope>
    <source>
        <strain evidence="1">BPL698</strain>
    </source>
</reference>
<comment type="caution">
    <text evidence="1">The sequence shown here is derived from an EMBL/GenBank/DDBJ whole genome shotgun (WGS) entry which is preliminary data.</text>
</comment>
<accession>A0ACC0TRJ3</accession>
<organism evidence="1 2">
    <name type="scientific">Russula earlei</name>
    <dbReference type="NCBI Taxonomy" id="71964"/>
    <lineage>
        <taxon>Eukaryota</taxon>
        <taxon>Fungi</taxon>
        <taxon>Dikarya</taxon>
        <taxon>Basidiomycota</taxon>
        <taxon>Agaricomycotina</taxon>
        <taxon>Agaricomycetes</taxon>
        <taxon>Russulales</taxon>
        <taxon>Russulaceae</taxon>
        <taxon>Russula</taxon>
    </lineage>
</organism>
<evidence type="ECO:0000313" key="1">
    <source>
        <dbReference type="EMBL" id="KAI9429518.1"/>
    </source>
</evidence>
<keyword evidence="2" id="KW-1185">Reference proteome</keyword>
<gene>
    <name evidence="1" type="ORF">F5148DRAFT_990649</name>
</gene>
<dbReference type="EMBL" id="JAGFNK010001716">
    <property type="protein sequence ID" value="KAI9429518.1"/>
    <property type="molecule type" value="Genomic_DNA"/>
</dbReference>
<proteinExistence type="predicted"/>
<dbReference type="Proteomes" id="UP001207468">
    <property type="component" value="Unassembled WGS sequence"/>
</dbReference>
<protein>
    <submittedName>
        <fullName evidence="1">ABC transporter</fullName>
    </submittedName>
</protein>
<sequence>MNQPTIILDNVSVQQQGKNVLEGISFQLLPQQHLLISGPSGSGKTILAKALAGQVFIKGNLTYQFAGDNHTILLVGQRNEFKNLSNVTDFYYQQRFNSTDNEDALTVEQILLQEHDDAKATEALLQQLGLHHRKQAPLIQLSSGEHKRLQLIKALLQKPRLLILDNPFTGLDIASRKQLQQIINTIAANGTQVILIAHAADAPYCITHVLDLREGKIDLFDEISNTTIEQFNHPSFQPVYIPVPISEQHHHFDYAVKMLNVHIQYGEKIILENVSWHVRRGECWLVKGHNGAGKSTLLSLITGDNPQAYANEIYLFDKRRGSGESIWDIKKQIGFASAELHWYFDKNTTCRQAIASGLFDTMGLYRQLSEKQQDTVNSWTNFFSLEDVQHQSLASLPAGRQRLVLLARALVKSPALLILDEPCQGLDPEQTQQFIQLIDTICEQTNTTLIYVSHYEEEVPFCINRVLELTHGQHATYQRQ</sequence>
<name>A0ACC0TRJ3_9AGAM</name>
<evidence type="ECO:0000313" key="2">
    <source>
        <dbReference type="Proteomes" id="UP001207468"/>
    </source>
</evidence>